<dbReference type="OMA" id="DEYVSRD"/>
<dbReference type="SUPFAM" id="SSF53649">
    <property type="entry name" value="Alkaline phosphatase-like"/>
    <property type="match status" value="1"/>
</dbReference>
<evidence type="ECO:0000256" key="1">
    <source>
        <dbReference type="SAM" id="MobiDB-lite"/>
    </source>
</evidence>
<dbReference type="InParanoid" id="A0A0D2U9G6"/>
<dbReference type="GO" id="GO:0009141">
    <property type="term" value="P:nucleoside triphosphate metabolic process"/>
    <property type="evidence" value="ECO:0007669"/>
    <property type="project" value="TreeGrafter"/>
</dbReference>
<dbReference type="Gene3D" id="3.40.720.10">
    <property type="entry name" value="Alkaline Phosphatase, subunit A"/>
    <property type="match status" value="1"/>
</dbReference>
<dbReference type="GO" id="GO:0047429">
    <property type="term" value="F:nucleoside triphosphate diphosphatase activity"/>
    <property type="evidence" value="ECO:0007669"/>
    <property type="project" value="TreeGrafter"/>
</dbReference>
<evidence type="ECO:0000256" key="2">
    <source>
        <dbReference type="SAM" id="Phobius"/>
    </source>
</evidence>
<dbReference type="InterPro" id="IPR002591">
    <property type="entry name" value="Phosphodiest/P_Trfase"/>
</dbReference>
<dbReference type="EMBL" id="KE346363">
    <property type="protein sequence ID" value="KJE91711.1"/>
    <property type="molecule type" value="Genomic_DNA"/>
</dbReference>
<dbReference type="PhylomeDB" id="A0A0D2U9G6"/>
<organism evidence="3 4">
    <name type="scientific">Capsaspora owczarzaki (strain ATCC 30864)</name>
    <dbReference type="NCBI Taxonomy" id="595528"/>
    <lineage>
        <taxon>Eukaryota</taxon>
        <taxon>Filasterea</taxon>
        <taxon>Capsaspora</taxon>
    </lineage>
</organism>
<protein>
    <submittedName>
        <fullName evidence="3">Type I phosphodiesterase/nucleotide pyrophosphatase</fullName>
    </submittedName>
</protein>
<feature type="compositionally biased region" description="Polar residues" evidence="1">
    <location>
        <begin position="75"/>
        <end position="90"/>
    </location>
</feature>
<dbReference type="CDD" id="cd16018">
    <property type="entry name" value="Enpp"/>
    <property type="match status" value="1"/>
</dbReference>
<keyword evidence="2" id="KW-1133">Transmembrane helix</keyword>
<feature type="transmembrane region" description="Helical" evidence="2">
    <location>
        <begin position="116"/>
        <end position="137"/>
    </location>
</feature>
<dbReference type="FunCoup" id="A0A0D2U9G6">
    <property type="interactions" value="131"/>
</dbReference>
<dbReference type="PANTHER" id="PTHR10151">
    <property type="entry name" value="ECTONUCLEOTIDE PYROPHOSPHATASE/PHOSPHODIESTERASE"/>
    <property type="match status" value="1"/>
</dbReference>
<dbReference type="AlphaFoldDB" id="A0A0D2U9G6"/>
<dbReference type="GO" id="GO:0017111">
    <property type="term" value="F:ribonucleoside triphosphate phosphatase activity"/>
    <property type="evidence" value="ECO:0007669"/>
    <property type="project" value="TreeGrafter"/>
</dbReference>
<feature type="compositionally biased region" description="Low complexity" evidence="1">
    <location>
        <begin position="65"/>
        <end position="74"/>
    </location>
</feature>
<feature type="region of interest" description="Disordered" evidence="1">
    <location>
        <begin position="1"/>
        <end position="50"/>
    </location>
</feature>
<dbReference type="Gene3D" id="3.30.1360.180">
    <property type="match status" value="1"/>
</dbReference>
<keyword evidence="4" id="KW-1185">Reference proteome</keyword>
<dbReference type="Pfam" id="PF01663">
    <property type="entry name" value="Phosphodiest"/>
    <property type="match status" value="1"/>
</dbReference>
<evidence type="ECO:0000313" key="4">
    <source>
        <dbReference type="Proteomes" id="UP000008743"/>
    </source>
</evidence>
<accession>A0A0D2U9G6</accession>
<dbReference type="eggNOG" id="KOG2645">
    <property type="taxonomic scope" value="Eukaryota"/>
</dbReference>
<dbReference type="InterPro" id="IPR017850">
    <property type="entry name" value="Alkaline_phosphatase_core_sf"/>
</dbReference>
<reference evidence="4" key="1">
    <citation type="submission" date="2011-02" db="EMBL/GenBank/DDBJ databases">
        <title>The Genome Sequence of Capsaspora owczarzaki ATCC 30864.</title>
        <authorList>
            <person name="Russ C."/>
            <person name="Cuomo C."/>
            <person name="Burger G."/>
            <person name="Gray M.W."/>
            <person name="Holland P.W.H."/>
            <person name="King N."/>
            <person name="Lang F.B.F."/>
            <person name="Roger A.J."/>
            <person name="Ruiz-Trillo I."/>
            <person name="Young S.K."/>
            <person name="Zeng Q."/>
            <person name="Gargeya S."/>
            <person name="Alvarado L."/>
            <person name="Berlin A."/>
            <person name="Chapman S.B."/>
            <person name="Chen Z."/>
            <person name="Freedman E."/>
            <person name="Gellesch M."/>
            <person name="Goldberg J."/>
            <person name="Griggs A."/>
            <person name="Gujja S."/>
            <person name="Heilman E."/>
            <person name="Heiman D."/>
            <person name="Howarth C."/>
            <person name="Mehta T."/>
            <person name="Neiman D."/>
            <person name="Pearson M."/>
            <person name="Roberts A."/>
            <person name="Saif S."/>
            <person name="Shea T."/>
            <person name="Shenoy N."/>
            <person name="Sisk P."/>
            <person name="Stolte C."/>
            <person name="Sykes S."/>
            <person name="White J."/>
            <person name="Yandava C."/>
            <person name="Haas B."/>
            <person name="Nusbaum C."/>
            <person name="Birren B."/>
        </authorList>
    </citation>
    <scope>NUCLEOTIDE SEQUENCE</scope>
    <source>
        <strain evidence="4">ATCC 30864</strain>
    </source>
</reference>
<feature type="region of interest" description="Disordered" evidence="1">
    <location>
        <begin position="65"/>
        <end position="101"/>
    </location>
</feature>
<keyword evidence="2" id="KW-0472">Membrane</keyword>
<keyword evidence="2" id="KW-0812">Transmembrane</keyword>
<dbReference type="OrthoDB" id="415411at2759"/>
<sequence>MSQPATRLERPTPDDSEQVSISDRYAYTPRSAAPDAERLLTSDDDDEEDDLEAIELGLTGNRAASTAMSASASSDRNSTAAAQGLQSSGSRGVGAAPSRGRSAVSGACLQSRICQILLGLTVAAIVLGIGIAIGRVIEAHSTTTTQGGNHNTQPDPNAFRGVLLISIDGFRAEYLDRGLTPTMKRLASQGVRAQGTVTCFPSKTFPNHISLVTGLLPDVHGIVDNTFYDPVLNQNFRYSDPAVNREPRWWLAEPLWITAERQGVTSGTWYWPGSEVFYDGNRRATYLTPFANGLSNAARIDGILGWLDLPAIRRPSFVALYLSSVDSAGHSFGPDSGQVNNALVDVDSAIDRLLDGLASRNLDQLVDVVLVSDHGMTATSASRVILLDSFIDLTLVRVISTGSHSGLIVQDEALVPEIVANLTHVHPYLHAYARKDIPARFQYGNSPRVPSVFVMVDIGWTVTTQAIQGVIPGNHGFDNQEPDMHGLFIASGPSFRARAGTVVASPSILDVYPLVGRLLNVTVLPHNGTDQLASLVAF</sequence>
<evidence type="ECO:0000313" key="3">
    <source>
        <dbReference type="EMBL" id="KJE91711.1"/>
    </source>
</evidence>
<dbReference type="STRING" id="595528.A0A0D2U9G6"/>
<dbReference type="Proteomes" id="UP000008743">
    <property type="component" value="Unassembled WGS sequence"/>
</dbReference>
<gene>
    <name evidence="3" type="ORF">CAOG_002807</name>
</gene>
<name>A0A0D2U9G6_CAPO3</name>
<proteinExistence type="predicted"/>
<dbReference type="PANTHER" id="PTHR10151:SF120">
    <property type="entry name" value="BIS(5'-ADENOSYL)-TRIPHOSPHATASE"/>
    <property type="match status" value="1"/>
</dbReference>